<organism evidence="2 3">
    <name type="scientific">Caerostris extrusa</name>
    <name type="common">Bark spider</name>
    <name type="synonym">Caerostris bankana</name>
    <dbReference type="NCBI Taxonomy" id="172846"/>
    <lineage>
        <taxon>Eukaryota</taxon>
        <taxon>Metazoa</taxon>
        <taxon>Ecdysozoa</taxon>
        <taxon>Arthropoda</taxon>
        <taxon>Chelicerata</taxon>
        <taxon>Arachnida</taxon>
        <taxon>Araneae</taxon>
        <taxon>Araneomorphae</taxon>
        <taxon>Entelegynae</taxon>
        <taxon>Araneoidea</taxon>
        <taxon>Araneidae</taxon>
        <taxon>Caerostris</taxon>
    </lineage>
</organism>
<keyword evidence="3" id="KW-1185">Reference proteome</keyword>
<evidence type="ECO:0000313" key="3">
    <source>
        <dbReference type="Proteomes" id="UP001054945"/>
    </source>
</evidence>
<evidence type="ECO:0000313" key="2">
    <source>
        <dbReference type="EMBL" id="GIY55608.1"/>
    </source>
</evidence>
<dbReference type="EMBL" id="BPLR01012658">
    <property type="protein sequence ID" value="GIY55608.1"/>
    <property type="molecule type" value="Genomic_DNA"/>
</dbReference>
<reference evidence="2 3" key="1">
    <citation type="submission" date="2021-06" db="EMBL/GenBank/DDBJ databases">
        <title>Caerostris extrusa draft genome.</title>
        <authorList>
            <person name="Kono N."/>
            <person name="Arakawa K."/>
        </authorList>
    </citation>
    <scope>NUCLEOTIDE SEQUENCE [LARGE SCALE GENOMIC DNA]</scope>
</reference>
<dbReference type="AlphaFoldDB" id="A0AAV4UCT9"/>
<gene>
    <name evidence="2" type="ORF">CEXT_767611</name>
</gene>
<name>A0AAV4UCT9_CAEEX</name>
<dbReference type="Proteomes" id="UP001054945">
    <property type="component" value="Unassembled WGS sequence"/>
</dbReference>
<protein>
    <submittedName>
        <fullName evidence="2">Uncharacterized protein</fullName>
    </submittedName>
</protein>
<proteinExistence type="predicted"/>
<accession>A0AAV4UCT9</accession>
<comment type="caution">
    <text evidence="2">The sequence shown here is derived from an EMBL/GenBank/DDBJ whole genome shotgun (WGS) entry which is preliminary data.</text>
</comment>
<feature type="region of interest" description="Disordered" evidence="1">
    <location>
        <begin position="1"/>
        <end position="40"/>
    </location>
</feature>
<sequence>MCESSEHAPFCLVRTRDGNPKQEGAQPQGGRGGGAAPHGNLLQRNSKFRCTVHSLSTFFITSLSPNLEWGCDTGECTCASCVTHCQHSATAKKESPVYVLKWEPSPTDKRGTPDP</sequence>
<feature type="compositionally biased region" description="Gly residues" evidence="1">
    <location>
        <begin position="27"/>
        <end position="36"/>
    </location>
</feature>
<evidence type="ECO:0000256" key="1">
    <source>
        <dbReference type="SAM" id="MobiDB-lite"/>
    </source>
</evidence>